<accession>A0A286ABI6</accession>
<evidence type="ECO:0000313" key="2">
    <source>
        <dbReference type="Proteomes" id="UP000219335"/>
    </source>
</evidence>
<name>A0A286ABI6_9PROT</name>
<gene>
    <name evidence="1" type="ORF">SAMN06297164_2236</name>
</gene>
<dbReference type="Proteomes" id="UP000219335">
    <property type="component" value="Unassembled WGS sequence"/>
</dbReference>
<sequence length="33" mass="3865">MEKFLTLITNLTKILVTDTLEPKVKNLIHRNIN</sequence>
<evidence type="ECO:0000313" key="1">
    <source>
        <dbReference type="EMBL" id="SOD19261.1"/>
    </source>
</evidence>
<proteinExistence type="predicted"/>
<dbReference type="AlphaFoldDB" id="A0A286ABI6"/>
<reference evidence="1 2" key="1">
    <citation type="submission" date="2017-09" db="EMBL/GenBank/DDBJ databases">
        <authorList>
            <person name="Ehlers B."/>
            <person name="Leendertz F.H."/>
        </authorList>
    </citation>
    <scope>NUCLEOTIDE SEQUENCE [LARGE SCALE GENOMIC DNA]</scope>
    <source>
        <strain evidence="1 2">Nm42</strain>
    </source>
</reference>
<protein>
    <submittedName>
        <fullName evidence="1">Uncharacterized protein</fullName>
    </submittedName>
</protein>
<organism evidence="1 2">
    <name type="scientific">Nitrosomonas ureae</name>
    <dbReference type="NCBI Taxonomy" id="44577"/>
    <lineage>
        <taxon>Bacteria</taxon>
        <taxon>Pseudomonadati</taxon>
        <taxon>Pseudomonadota</taxon>
        <taxon>Betaproteobacteria</taxon>
        <taxon>Nitrosomonadales</taxon>
        <taxon>Nitrosomonadaceae</taxon>
        <taxon>Nitrosomonas</taxon>
    </lineage>
</organism>
<dbReference type="EMBL" id="OCMU01000001">
    <property type="protein sequence ID" value="SOD19261.1"/>
    <property type="molecule type" value="Genomic_DNA"/>
</dbReference>